<dbReference type="AlphaFoldDB" id="A0A6N7PGJ1"/>
<feature type="transmembrane region" description="Helical" evidence="1">
    <location>
        <begin position="12"/>
        <end position="32"/>
    </location>
</feature>
<dbReference type="InterPro" id="IPR003399">
    <property type="entry name" value="Mce/MlaD"/>
</dbReference>
<dbReference type="OrthoDB" id="9769132at2"/>
<reference evidence="3 4" key="1">
    <citation type="submission" date="2019-10" db="EMBL/GenBank/DDBJ databases">
        <title>A soil myxobacterium in the family Polyangiaceae.</title>
        <authorList>
            <person name="Li Y."/>
            <person name="Wang J."/>
        </authorList>
    </citation>
    <scope>NUCLEOTIDE SEQUENCE [LARGE SCALE GENOMIC DNA]</scope>
    <source>
        <strain evidence="3 4">DSM 14734</strain>
    </source>
</reference>
<keyword evidence="1" id="KW-1133">Transmembrane helix</keyword>
<name>A0A6N7PGJ1_9BACT</name>
<dbReference type="GO" id="GO:0005548">
    <property type="term" value="F:phospholipid transporter activity"/>
    <property type="evidence" value="ECO:0007669"/>
    <property type="project" value="TreeGrafter"/>
</dbReference>
<evidence type="ECO:0000313" key="4">
    <source>
        <dbReference type="Proteomes" id="UP000440224"/>
    </source>
</evidence>
<accession>A0A6N7PGJ1</accession>
<keyword evidence="1" id="KW-0472">Membrane</keyword>
<dbReference type="GO" id="GO:0005543">
    <property type="term" value="F:phospholipid binding"/>
    <property type="evidence" value="ECO:0007669"/>
    <property type="project" value="TreeGrafter"/>
</dbReference>
<protein>
    <submittedName>
        <fullName evidence="3">MCE family protein</fullName>
    </submittedName>
</protein>
<comment type="caution">
    <text evidence="3">The sequence shown here is derived from an EMBL/GenBank/DDBJ whole genome shotgun (WGS) entry which is preliminary data.</text>
</comment>
<feature type="domain" description="Mce/MlaD" evidence="2">
    <location>
        <begin position="42"/>
        <end position="122"/>
    </location>
</feature>
<keyword evidence="4" id="KW-1185">Reference proteome</keyword>
<organism evidence="3 4">
    <name type="scientific">Polyangium spumosum</name>
    <dbReference type="NCBI Taxonomy" id="889282"/>
    <lineage>
        <taxon>Bacteria</taxon>
        <taxon>Pseudomonadati</taxon>
        <taxon>Myxococcota</taxon>
        <taxon>Polyangia</taxon>
        <taxon>Polyangiales</taxon>
        <taxon>Polyangiaceae</taxon>
        <taxon>Polyangium</taxon>
    </lineage>
</organism>
<evidence type="ECO:0000259" key="2">
    <source>
        <dbReference type="Pfam" id="PF02470"/>
    </source>
</evidence>
<dbReference type="InterPro" id="IPR052336">
    <property type="entry name" value="MlaD_Phospholipid_Transporter"/>
</dbReference>
<dbReference type="PANTHER" id="PTHR33371">
    <property type="entry name" value="INTERMEMBRANE PHOSPHOLIPID TRANSPORT SYSTEM BINDING PROTEIN MLAD-RELATED"/>
    <property type="match status" value="1"/>
</dbReference>
<keyword evidence="1" id="KW-0812">Transmembrane</keyword>
<sequence>MGVQMNRSRDVKVGLFVLAGLLFSALVIFLIGDERRFFSSSVKFTTTFADVQGLKPGAPVRMGGIDIGNVKKVGYRPGAAEAVVYVELDVVKAEAERIRKDSIARVAAKGLLGDKMIEISKGTSPEAVPPGGAILSEEPTDLMGIAQGMTAKADTALGNISKMSETLADERLHQDLRGSVSSMNKLLKDVAEGEGYPRKFLTDKEEAERISRTLQNLDRASSELALTLAEVRGVVTRVKSGPGFAHDMIYGDGPQKEIAQFGAAAGEVASTLKGIRESDSFAHDALYGGKGNGAEALANVTAMTADLRAIVADVRKGKGTVGALLVDPSIYEDVKAIVGNVSRNDILRALVRYSIKHDEKKPGVEVTPGKEEPAAQNK</sequence>
<gene>
    <name evidence="3" type="ORF">GF068_04170</name>
</gene>
<dbReference type="Proteomes" id="UP000440224">
    <property type="component" value="Unassembled WGS sequence"/>
</dbReference>
<proteinExistence type="predicted"/>
<dbReference type="Pfam" id="PF02470">
    <property type="entry name" value="MlaD"/>
    <property type="match status" value="1"/>
</dbReference>
<dbReference type="PANTHER" id="PTHR33371:SF4">
    <property type="entry name" value="INTERMEMBRANE PHOSPHOLIPID TRANSPORT SYSTEM BINDING PROTEIN MLAD"/>
    <property type="match status" value="1"/>
</dbReference>
<evidence type="ECO:0000256" key="1">
    <source>
        <dbReference type="SAM" id="Phobius"/>
    </source>
</evidence>
<dbReference type="EMBL" id="WJIE01000001">
    <property type="protein sequence ID" value="MRG91119.1"/>
    <property type="molecule type" value="Genomic_DNA"/>
</dbReference>
<evidence type="ECO:0000313" key="3">
    <source>
        <dbReference type="EMBL" id="MRG91119.1"/>
    </source>
</evidence>